<dbReference type="AlphaFoldDB" id="A0A433QZF0"/>
<dbReference type="EMBL" id="RBNJ01000199">
    <property type="protein sequence ID" value="RUS35154.1"/>
    <property type="molecule type" value="Genomic_DNA"/>
</dbReference>
<proteinExistence type="predicted"/>
<comment type="caution">
    <text evidence="1">The sequence shown here is derived from an EMBL/GenBank/DDBJ whole genome shotgun (WGS) entry which is preliminary data.</text>
</comment>
<reference evidence="1 2" key="1">
    <citation type="journal article" date="2018" name="New Phytol.">
        <title>Phylogenomics of Endogonaceae and evolution of mycorrhizas within Mucoromycota.</title>
        <authorList>
            <person name="Chang Y."/>
            <person name="Desiro A."/>
            <person name="Na H."/>
            <person name="Sandor L."/>
            <person name="Lipzen A."/>
            <person name="Clum A."/>
            <person name="Barry K."/>
            <person name="Grigoriev I.V."/>
            <person name="Martin F.M."/>
            <person name="Stajich J.E."/>
            <person name="Smith M.E."/>
            <person name="Bonito G."/>
            <person name="Spatafora J.W."/>
        </authorList>
    </citation>
    <scope>NUCLEOTIDE SEQUENCE [LARGE SCALE GENOMIC DNA]</scope>
    <source>
        <strain evidence="1 2">AD002</strain>
    </source>
</reference>
<gene>
    <name evidence="1" type="ORF">BC938DRAFT_475137</name>
</gene>
<organism evidence="1 2">
    <name type="scientific">Jimgerdemannia flammicorona</name>
    <dbReference type="NCBI Taxonomy" id="994334"/>
    <lineage>
        <taxon>Eukaryota</taxon>
        <taxon>Fungi</taxon>
        <taxon>Fungi incertae sedis</taxon>
        <taxon>Mucoromycota</taxon>
        <taxon>Mucoromycotina</taxon>
        <taxon>Endogonomycetes</taxon>
        <taxon>Endogonales</taxon>
        <taxon>Endogonaceae</taxon>
        <taxon>Jimgerdemannia</taxon>
    </lineage>
</organism>
<keyword evidence="2" id="KW-1185">Reference proteome</keyword>
<evidence type="ECO:0000313" key="2">
    <source>
        <dbReference type="Proteomes" id="UP000274822"/>
    </source>
</evidence>
<protein>
    <submittedName>
        <fullName evidence="1">Uncharacterized protein</fullName>
    </submittedName>
</protein>
<dbReference type="Proteomes" id="UP000274822">
    <property type="component" value="Unassembled WGS sequence"/>
</dbReference>
<sequence length="138" mass="15779">MRRFWTRLQAAFRSLPSPSLGRAPKNCLGFPQSNPAEEIYATKPSDSSKRMTEVLGMPSRSESMSFTMFSLLYPSSDRIPCTPHHDQHRCQHATEDFSTPRPWFLVDLLYFYRRALSDPDPPPFLPPGRKVNVSNSCT</sequence>
<evidence type="ECO:0000313" key="1">
    <source>
        <dbReference type="EMBL" id="RUS35154.1"/>
    </source>
</evidence>
<name>A0A433QZF0_9FUNG</name>
<accession>A0A433QZF0</accession>